<protein>
    <recommendedName>
        <fullName evidence="2">Nephrocystin 3-like N-terminal domain-containing protein</fullName>
    </recommendedName>
</protein>
<evidence type="ECO:0000313" key="3">
    <source>
        <dbReference type="EMBL" id="KAK2591873.1"/>
    </source>
</evidence>
<dbReference type="InterPro" id="IPR029058">
    <property type="entry name" value="AB_hydrolase_fold"/>
</dbReference>
<dbReference type="SUPFAM" id="SSF53474">
    <property type="entry name" value="alpha/beta-Hydrolases"/>
    <property type="match status" value="1"/>
</dbReference>
<keyword evidence="1" id="KW-0677">Repeat</keyword>
<dbReference type="Pfam" id="PF24883">
    <property type="entry name" value="NPHP3_N"/>
    <property type="match status" value="1"/>
</dbReference>
<dbReference type="InterPro" id="IPR056884">
    <property type="entry name" value="NPHP3-like_N"/>
</dbReference>
<accession>A0AAJ0CHD0</accession>
<name>A0AAJ0CHD0_9HYPO</name>
<dbReference type="PANTHER" id="PTHR10039:SF14">
    <property type="entry name" value="NACHT DOMAIN-CONTAINING PROTEIN"/>
    <property type="match status" value="1"/>
</dbReference>
<reference evidence="3" key="1">
    <citation type="submission" date="2023-06" db="EMBL/GenBank/DDBJ databases">
        <title>Conoideocrella luteorostrata (Hypocreales: Clavicipitaceae), a potential biocontrol fungus for elongate hemlock scale in United States Christmas tree production areas.</title>
        <authorList>
            <person name="Barrett H."/>
            <person name="Lovett B."/>
            <person name="Macias A.M."/>
            <person name="Stajich J.E."/>
            <person name="Kasson M.T."/>
        </authorList>
    </citation>
    <scope>NUCLEOTIDE SEQUENCE</scope>
    <source>
        <strain evidence="3">ARSEF 14590</strain>
    </source>
</reference>
<proteinExistence type="predicted"/>
<dbReference type="InterPro" id="IPR027417">
    <property type="entry name" value="P-loop_NTPase"/>
</dbReference>
<evidence type="ECO:0000256" key="1">
    <source>
        <dbReference type="ARBA" id="ARBA00022737"/>
    </source>
</evidence>
<gene>
    <name evidence="3" type="ORF">QQS21_010424</name>
</gene>
<organism evidence="3 4">
    <name type="scientific">Conoideocrella luteorostrata</name>
    <dbReference type="NCBI Taxonomy" id="1105319"/>
    <lineage>
        <taxon>Eukaryota</taxon>
        <taxon>Fungi</taxon>
        <taxon>Dikarya</taxon>
        <taxon>Ascomycota</taxon>
        <taxon>Pezizomycotina</taxon>
        <taxon>Sordariomycetes</taxon>
        <taxon>Hypocreomycetidae</taxon>
        <taxon>Hypocreales</taxon>
        <taxon>Clavicipitaceae</taxon>
        <taxon>Conoideocrella</taxon>
    </lineage>
</organism>
<dbReference type="Gene3D" id="3.40.50.300">
    <property type="entry name" value="P-loop containing nucleotide triphosphate hydrolases"/>
    <property type="match status" value="1"/>
</dbReference>
<sequence>MSPEPLTSLNSISSTCVALLVGVLLLVVRRWGKVEREQEMCYRVREIPANTTKADFLDRFNNHLKISGSEAKTDMRLTFACSSSKLRVATFISHEKPPNLGYLVDTGFLGVTPLSEADDAVVDIIAVPGLGSHAIGGFKAKSTGKVWLRDFLPDDINRIAATRIMTYGYDSAVTEPNAKYSIKGLAKAFLDSYRAFREATNTSRRPIIFIGHSLGGLLIKECLSIASEIDGDPQYSDFFKSSFGLMFFGVPNYGLRGGKLKEITAGQLNEQIIRDLEADTESEPTSYLRELAARFIKCSKKQKPPFQIRSYYEQRKTRTVEKLADGTLSRTGEYCFMVTEDSACRIGFKDRDHDKQPLALDHSDLVKFSSPADDSYVRVLNTLNTLVGAASDVVDGRFSSKTELSPDEKRCWRELNKPDYKLFKNDTRKLERPVEGTLRWLIHDQESEANFKPDSLQKKDFITWRDSNEQGCLLVIAAPGQGKSVLSNFVVDNLLESINGSENKKVIYYFCNVKEDVTLRTASTILRTLIVQLCEDRRLFLKLPIGFRSNQGRDSFHLAQFDDLWTTFNDLIDTGVYSIVYCVIDGLDVYETGINDLLYQLKALMDKKFCRLRLFCTSRPSVKERECSLQPQKSLRTPEKDLQLFIQARLGEFSEEFNADMKNTIQEAVMERKGTTFLWISIFLRKIKNLRYLSVKRIEEEIKNIPQELDELYNSLVQAIFSKDQYDVAIMVSIAYSKRPLALTELETAAALIANPSINRWEDCLSQKIQLREGRVRENLGTLVDLIDNRLYLIHQSLRDFLLQPRNWQQEDMKLKIPDPERALGKACITYLSFEDFEFTTTGTEGKANKLRDDGFFDYTKSFWHEHFNNVNDIREDDGDVIQLQRILRGPNSRLLLAHEMSICDIAIMFDAGWLANLLYQMNHDALCRRF</sequence>
<dbReference type="EMBL" id="JASWJB010000303">
    <property type="protein sequence ID" value="KAK2591873.1"/>
    <property type="molecule type" value="Genomic_DNA"/>
</dbReference>
<evidence type="ECO:0000259" key="2">
    <source>
        <dbReference type="Pfam" id="PF24883"/>
    </source>
</evidence>
<evidence type="ECO:0000313" key="4">
    <source>
        <dbReference type="Proteomes" id="UP001251528"/>
    </source>
</evidence>
<dbReference type="Proteomes" id="UP001251528">
    <property type="component" value="Unassembled WGS sequence"/>
</dbReference>
<keyword evidence="4" id="KW-1185">Reference proteome</keyword>
<feature type="domain" description="Nephrocystin 3-like N-terminal" evidence="2">
    <location>
        <begin position="456"/>
        <end position="619"/>
    </location>
</feature>
<comment type="caution">
    <text evidence="3">The sequence shown here is derived from an EMBL/GenBank/DDBJ whole genome shotgun (WGS) entry which is preliminary data.</text>
</comment>
<dbReference type="PANTHER" id="PTHR10039">
    <property type="entry name" value="AMELOGENIN"/>
    <property type="match status" value="1"/>
</dbReference>
<dbReference type="AlphaFoldDB" id="A0AAJ0CHD0"/>